<keyword evidence="6 13" id="KW-0812">Transmembrane</keyword>
<feature type="domain" description="ESPR" evidence="16">
    <location>
        <begin position="1"/>
        <end position="48"/>
    </location>
</feature>
<gene>
    <name evidence="17" type="ORF">ACGTZG_01225</name>
</gene>
<dbReference type="Gene3D" id="2.150.10.10">
    <property type="entry name" value="Serralysin-like metalloprotease, C-terminal"/>
    <property type="match status" value="3"/>
</dbReference>
<feature type="region of interest" description="Disordered" evidence="12">
    <location>
        <begin position="1245"/>
        <end position="1320"/>
    </location>
</feature>
<evidence type="ECO:0000313" key="17">
    <source>
        <dbReference type="EMBL" id="MFG6271807.1"/>
    </source>
</evidence>
<feature type="domain" description="Trimeric autotransporter adhesin YadA-like stalk" evidence="15">
    <location>
        <begin position="2331"/>
        <end position="2368"/>
    </location>
</feature>
<evidence type="ECO:0000256" key="7">
    <source>
        <dbReference type="ARBA" id="ARBA00022729"/>
    </source>
</evidence>
<keyword evidence="5" id="KW-1134">Transmembrane beta strand</keyword>
<comment type="subcellular location">
    <subcellularLocation>
        <location evidence="2">Cell outer membrane</location>
    </subcellularLocation>
    <subcellularLocation>
        <location evidence="1">Cell surface</location>
    </subcellularLocation>
</comment>
<evidence type="ECO:0000256" key="4">
    <source>
        <dbReference type="ARBA" id="ARBA00022448"/>
    </source>
</evidence>
<keyword evidence="4" id="KW-0813">Transport</keyword>
<reference evidence="17 18" key="1">
    <citation type="submission" date="2024-10" db="EMBL/GenBank/DDBJ databases">
        <authorList>
            <person name="Sang B.-I."/>
            <person name="Prabhaharan D."/>
        </authorList>
    </citation>
    <scope>NUCLEOTIDE SEQUENCE [LARGE SCALE GENOMIC DNA]</scope>
    <source>
        <strain evidence="17 18">MH</strain>
    </source>
</reference>
<organism evidence="17 18">
    <name type="scientific">Megasphaera hexanoica</name>
    <dbReference type="NCBI Taxonomy" id="1675036"/>
    <lineage>
        <taxon>Bacteria</taxon>
        <taxon>Bacillati</taxon>
        <taxon>Bacillota</taxon>
        <taxon>Negativicutes</taxon>
        <taxon>Veillonellales</taxon>
        <taxon>Veillonellaceae</taxon>
        <taxon>Megasphaera</taxon>
    </lineage>
</organism>
<sequence>MNKIFKVIYSKTRHCYVVVSELAKSHCKTTQSHTARSKTALTAAVLLALGAFSFVGMPVVQAADGTESLRNNDFVGANDQYWYYDEDKGEWTTYQYKLTSAFNNRARGKLPNYQGGGAKFPGAVTAGLYAQAGQQTVTIGDRNAGQSKGSVFIGEHSGYNNGNNDPAGMKNNYVTSVGFQSDATGWGSIAIGSNATAENSKMESQVVKEVGNANTSGTVSDDTYGIEENPTIQGASVALGYNAHSKDGNIAIGSYSDATSTDKNDSYVSVGNANLKRRITNVAKGTDNSDVVTVGQMNDAIKQADNLNVNAGWGINVADENDPTNTGKGTKNVISLKHNLGTGYNDDEANGMIIGGLVEDRDPAKQYGAADANSVIVGAGKALASGKSSVVVGGLDNVASGATSVVVGGDNNNAAGNQSAVFGGRDNTAAGIASTAGGGIMNVANGQQAVALGGAYNYALGTSSTAIGGTGGNGMYGYSTSVNGNYSVSLAGGSTGTDALNGLAAGNQSVVTTANGTAVGYQATTDKEGTIAFGHDAGDVSGYAVTWKKRTDGKTNADHTTNDYTQVPDSVTPTTYKDAYYNRLVKVADGQDAHDVVVMEQLTKATNDLTKDLSVNAGWGINVADEKDTTGKVTKNVISLNRNLGTNYGNPWKGEGKVTFEAGGENSMILGGAASILFNNEGDNVKAGAYGKDSVLVGGFNNLIDTVANDVTQTGENAVIVGGDTNTVTGRRSVIVGGYQNKVSGGHSIVVGGELNETDGGGAGVFGGQSNKAAGGHSSVLGGDHNEADGDWSSAIGGTINTASGRYATTLGGINNDAKGNESVVVGGVQNVAIGEDSTVNGGAKNTSYGSSSYAAGGMKNMAFGNASVALGGQDSSVNGNASTGIAGGSTGENAIFTLAAGYQSVVTDSGVEWRPITQDEADKINQGIKSWPGFSGEVDTGDGSSSPKVLDRISTAVGYQSTADAPGVIAFGHDKGDVASVAKKWKQKATMEVDDNYSVKYYDANHKEISADDYNKLVNSDGTLNDYTQDPIETETTYQSAYYNRLVKAADGIDAHDAVVMEQLKPYTKSDASNVGANLKTYTVGNDGETITETDATADQKNANKDAWGKALGAEPFTTGTSDAATNASTSDQLVTGKTLYNYDAPTAAADKKLNYVSANNTTGQNLSALDAQVKANADKGLKFAANSGAEYTAKLGSTVKIQGTAKKEGHEYTADNLTTEIDENGNITILMDKDMSVEKLAVNGKDGKDGAPGTPGSIGINGRDGQSGVGIDGKDGISIKGRDGKDGVTMKAVDGKDGTEGHIGLTGPAGTNGINGADGKPGTSIDITVKNGYDGANGVNGKNGVDGTSLTRIVYKDGAGEHQVATMEDGLKFKGDDTTVINKKLNNTLDIIGGAKGDLTEGNIGVNSTTDGKLKVQLAKDLTDITSISNQKTEGGKTTGAKITLGTDGNVDVNGGKITHVGSGIEKDATGNITEASKTNAANIGDVQTIAESTATSLTGKGLKFAANSGDEYTATLGSTVKIQGTAKKEGHEYTADNLTTEIDKDGNITILMDKDMSVEKLAVNGKNGKDSAPGTPGSIGISGQDGQSGVGIDGKDGISIKGRDGKDGVTMKAVDGKDGTEGHIGLTGPAGTNGIKGADGQTGTSIDITVKNGYDGANGVNGKNGVDGTSLTRIVYKDGAGEHQVATMEDGLKFKGDDTTVINKKLNSTLDIIGGAKGDLTEGNIGVNSTTDGKLKVQLAKDLTDITSISNQKTEGGKTTGAKITLGTDGNVDVNGGKITKVGSGIEEDATGNITEASKTNAANIGDVQTIAESTATSLTGKGLKFAANSGAEYTAKLGSKVTIQGTAKKEGHEYTADNLTTEIDGNGNITILMDKDMSVEKLAVNGKDGKDGAPGSIGINGRDGKSGIGIDGKDGISIKGRDGKDGVTMKAVDGENGTEGHISLTGPAGTNGIKGADGQPGTSIDITVKNGYDGKAGTDGKDGVKGEKGVDGTSLTRIVYTDGAGEHQVATMEDGLKFKGDDTTVINKKLNSTLDIIGGAKGDLTEGNIGVNNDSGKLKVQLAKDLTGITSISNQKTTKVDGKDVTTGAKITLGADGTTTISGGDVNVSGNKITHVGSGIETDANGKYTVTDQNKGNAANIGDVQNMVNDAKTELISGDNGLNNKANIDASNIGANLKDEDGKTPASDAKKTANENAWGKAIGTGEIEANNGQLVTGNTVYNEVRPKEDGNYVKTNQTTGANLSALDSKIGKLDDDANYIKKDDSISKNLSTLDAQVKTNADNIANNTKSIQNITNSVKNLSDNAVQYDKDSNKTKVTLGGEGGTTITNVKDGALSEKSSDAVNGKQLYNEQKAREAADKDITEKVTNNTNEITKIKNGDFTDASKTAIHNIAKDAVKVVDGKNTTVTKVDGTDTTPTTYAVNVEGTGKVASGDTGLISGDTLYKEVHVDSDGSYIKSNNTVGQNLSALDSGLKTTSDLIHTNAKGDTIQIGGNSTATKIDVSGKDKDGNTTGRVITGVMTDGKDLTSAANVGYVNGITSANTQQIYRDMNNAYSRLDTNINRAAAGSNALAALHPLDFDPADKASFAVGYGHYRNANAAAVGAFYQPNANTMVNMGISIGNGDPGFNAGVSFKIGKGSAYNGVSKAEMAQTIHDQAEEISAIKANDAAKDKRIDALEKENQEMKKQIQEILSRLNG</sequence>
<dbReference type="SUPFAM" id="SSF54523">
    <property type="entry name" value="Pili subunits"/>
    <property type="match status" value="1"/>
</dbReference>
<accession>A0ABW7DKA9</accession>
<protein>
    <submittedName>
        <fullName evidence="17">ESPR-type extended signal peptide-containing protein</fullName>
    </submittedName>
</protein>
<evidence type="ECO:0000256" key="13">
    <source>
        <dbReference type="SAM" id="Phobius"/>
    </source>
</evidence>
<feature type="coiled-coil region" evidence="11">
    <location>
        <begin position="2671"/>
        <end position="2698"/>
    </location>
</feature>
<dbReference type="Pfam" id="PF03895">
    <property type="entry name" value="YadA_anchor"/>
    <property type="match status" value="1"/>
</dbReference>
<dbReference type="RefSeq" id="WP_162816259.1">
    <property type="nucleotide sequence ID" value="NZ_CP011940.1"/>
</dbReference>
<dbReference type="InterPro" id="IPR011049">
    <property type="entry name" value="Serralysin-like_metalloprot_C"/>
</dbReference>
<feature type="region of interest" description="Disordered" evidence="12">
    <location>
        <begin position="928"/>
        <end position="948"/>
    </location>
</feature>
<evidence type="ECO:0000256" key="10">
    <source>
        <dbReference type="ARBA" id="ARBA00023237"/>
    </source>
</evidence>
<dbReference type="Pfam" id="PF05662">
    <property type="entry name" value="YadA_stalk"/>
    <property type="match status" value="2"/>
</dbReference>
<evidence type="ECO:0000259" key="14">
    <source>
        <dbReference type="Pfam" id="PF03895"/>
    </source>
</evidence>
<dbReference type="SUPFAM" id="SSF101967">
    <property type="entry name" value="Adhesin YadA, collagen-binding domain"/>
    <property type="match status" value="1"/>
</dbReference>
<evidence type="ECO:0000256" key="12">
    <source>
        <dbReference type="SAM" id="MobiDB-lite"/>
    </source>
</evidence>
<feature type="domain" description="Trimeric autotransporter adhesin YadA-like C-terminal membrane anchor" evidence="14">
    <location>
        <begin position="2584"/>
        <end position="2637"/>
    </location>
</feature>
<dbReference type="Pfam" id="PF13018">
    <property type="entry name" value="ESPR"/>
    <property type="match status" value="1"/>
</dbReference>
<dbReference type="Gene3D" id="3.30.1300.30">
    <property type="entry name" value="GSPII I/J protein-like"/>
    <property type="match status" value="1"/>
</dbReference>
<evidence type="ECO:0000256" key="5">
    <source>
        <dbReference type="ARBA" id="ARBA00022452"/>
    </source>
</evidence>
<feature type="region of interest" description="Disordered" evidence="12">
    <location>
        <begin position="1616"/>
        <end position="1641"/>
    </location>
</feature>
<dbReference type="Gene3D" id="1.20.5.170">
    <property type="match status" value="1"/>
</dbReference>
<feature type="region of interest" description="Disordered" evidence="12">
    <location>
        <begin position="1938"/>
        <end position="1963"/>
    </location>
</feature>
<keyword evidence="13" id="KW-1133">Transmembrane helix</keyword>
<dbReference type="Proteomes" id="UP001605989">
    <property type="component" value="Unassembled WGS sequence"/>
</dbReference>
<keyword evidence="18" id="KW-1185">Reference proteome</keyword>
<evidence type="ECO:0000256" key="6">
    <source>
        <dbReference type="ARBA" id="ARBA00022692"/>
    </source>
</evidence>
<keyword evidence="7" id="KW-0732">Signal</keyword>
<evidence type="ECO:0000256" key="11">
    <source>
        <dbReference type="SAM" id="Coils"/>
    </source>
</evidence>
<evidence type="ECO:0000256" key="9">
    <source>
        <dbReference type="ARBA" id="ARBA00023136"/>
    </source>
</evidence>
<keyword evidence="11" id="KW-0175">Coiled coil</keyword>
<dbReference type="InterPro" id="IPR005594">
    <property type="entry name" value="YadA_C"/>
</dbReference>
<keyword evidence="9 13" id="KW-0472">Membrane</keyword>
<dbReference type="EMBL" id="JBIEKR010000001">
    <property type="protein sequence ID" value="MFG6271807.1"/>
    <property type="molecule type" value="Genomic_DNA"/>
</dbReference>
<comment type="caution">
    <text evidence="17">The sequence shown here is derived from an EMBL/GenBank/DDBJ whole genome shotgun (WGS) entry which is preliminary data.</text>
</comment>
<feature type="transmembrane region" description="Helical" evidence="13">
    <location>
        <begin position="40"/>
        <end position="60"/>
    </location>
</feature>
<evidence type="ECO:0000256" key="2">
    <source>
        <dbReference type="ARBA" id="ARBA00004442"/>
    </source>
</evidence>
<dbReference type="PANTHER" id="PTHR24637:SF417">
    <property type="entry name" value="COL_CUTICLE_N DOMAIN-CONTAINING PROTEIN"/>
    <property type="match status" value="1"/>
</dbReference>
<evidence type="ECO:0000256" key="8">
    <source>
        <dbReference type="ARBA" id="ARBA00022927"/>
    </source>
</evidence>
<proteinExistence type="inferred from homology"/>
<dbReference type="InterPro" id="IPR008635">
    <property type="entry name" value="Coiled_stalk_dom"/>
</dbReference>
<feature type="region of interest" description="Disordered" evidence="12">
    <location>
        <begin position="1569"/>
        <end position="1595"/>
    </location>
</feature>
<keyword evidence="10" id="KW-0998">Cell outer membrane</keyword>
<evidence type="ECO:0000256" key="1">
    <source>
        <dbReference type="ARBA" id="ARBA00004241"/>
    </source>
</evidence>
<dbReference type="InterPro" id="IPR024973">
    <property type="entry name" value="ESPR"/>
</dbReference>
<feature type="domain" description="Trimeric autotransporter adhesin YadA-like stalk" evidence="15">
    <location>
        <begin position="278"/>
        <end position="310"/>
    </location>
</feature>
<evidence type="ECO:0000259" key="15">
    <source>
        <dbReference type="Pfam" id="PF05662"/>
    </source>
</evidence>
<dbReference type="InterPro" id="IPR045584">
    <property type="entry name" value="Pilin-like"/>
</dbReference>
<evidence type="ECO:0000259" key="16">
    <source>
        <dbReference type="Pfam" id="PF13018"/>
    </source>
</evidence>
<feature type="compositionally biased region" description="Basic and acidic residues" evidence="12">
    <location>
        <begin position="1274"/>
        <end position="1302"/>
    </location>
</feature>
<dbReference type="PANTHER" id="PTHR24637">
    <property type="entry name" value="COLLAGEN"/>
    <property type="match status" value="1"/>
</dbReference>
<evidence type="ECO:0000313" key="18">
    <source>
        <dbReference type="Proteomes" id="UP001605989"/>
    </source>
</evidence>
<comment type="similarity">
    <text evidence="3">Belongs to the autotransporter-2 (AT-2) (TC 1.B.40) family.</text>
</comment>
<keyword evidence="8" id="KW-0653">Protein transport</keyword>
<evidence type="ECO:0000256" key="3">
    <source>
        <dbReference type="ARBA" id="ARBA00005848"/>
    </source>
</evidence>
<name>A0ABW7DKA9_9FIRM</name>